<dbReference type="Pfam" id="PF19054">
    <property type="entry name" value="DUF5753"/>
    <property type="match status" value="1"/>
</dbReference>
<dbReference type="Gene3D" id="1.10.260.40">
    <property type="entry name" value="lambda repressor-like DNA-binding domains"/>
    <property type="match status" value="1"/>
</dbReference>
<dbReference type="RefSeq" id="WP_344549479.1">
    <property type="nucleotide sequence ID" value="NZ_BAAATD010000041.1"/>
</dbReference>
<dbReference type="Pfam" id="PF13560">
    <property type="entry name" value="HTH_31"/>
    <property type="match status" value="1"/>
</dbReference>
<reference evidence="2 3" key="1">
    <citation type="journal article" date="2019" name="Int. J. Syst. Evol. Microbiol.">
        <title>The Global Catalogue of Microorganisms (GCM) 10K type strain sequencing project: providing services to taxonomists for standard genome sequencing and annotation.</title>
        <authorList>
            <consortium name="The Broad Institute Genomics Platform"/>
            <consortium name="The Broad Institute Genome Sequencing Center for Infectious Disease"/>
            <person name="Wu L."/>
            <person name="Ma J."/>
        </authorList>
    </citation>
    <scope>NUCLEOTIDE SEQUENCE [LARGE SCALE GENOMIC DNA]</scope>
    <source>
        <strain evidence="2 3">JCM 6833</strain>
    </source>
</reference>
<organism evidence="2 3">
    <name type="scientific">Actinomadura fulvescens</name>
    <dbReference type="NCBI Taxonomy" id="46160"/>
    <lineage>
        <taxon>Bacteria</taxon>
        <taxon>Bacillati</taxon>
        <taxon>Actinomycetota</taxon>
        <taxon>Actinomycetes</taxon>
        <taxon>Streptosporangiales</taxon>
        <taxon>Thermomonosporaceae</taxon>
        <taxon>Actinomadura</taxon>
    </lineage>
</organism>
<dbReference type="CDD" id="cd00093">
    <property type="entry name" value="HTH_XRE"/>
    <property type="match status" value="1"/>
</dbReference>
<gene>
    <name evidence="2" type="ORF">GCM10010411_95910</name>
</gene>
<comment type="caution">
    <text evidence="2">The sequence shown here is derived from an EMBL/GenBank/DDBJ whole genome shotgun (WGS) entry which is preliminary data.</text>
</comment>
<feature type="domain" description="HTH cro/C1-type" evidence="1">
    <location>
        <begin position="21"/>
        <end position="67"/>
    </location>
</feature>
<dbReference type="PROSITE" id="PS50943">
    <property type="entry name" value="HTH_CROC1"/>
    <property type="match status" value="1"/>
</dbReference>
<dbReference type="Proteomes" id="UP001501509">
    <property type="component" value="Unassembled WGS sequence"/>
</dbReference>
<dbReference type="InterPro" id="IPR010982">
    <property type="entry name" value="Lambda_DNA-bd_dom_sf"/>
</dbReference>
<keyword evidence="3" id="KW-1185">Reference proteome</keyword>
<dbReference type="InterPro" id="IPR001387">
    <property type="entry name" value="Cro/C1-type_HTH"/>
</dbReference>
<sequence length="274" mass="30669">MAEKAAADSRASMWDLMGSHLRFLRKTRGLTGVDAAAVAACAPSTISRIETGEQHLTEKQAAKIDKAWNTGGILTWLIYYARRASDPDWFRSVTAHEEQADELRIFAALHVPGLVQNEDYARALLESGRDPDVQRSLADRMSRQKILTRRNPPDLWITLSENVLDWPVGDAGVMRRQLERLLELSWLRNVVFRVLPRSSGASEALDGPFRVVTTPDGPVAFCEAAKEGRLVSEAADVNEFRNRFERICAKALSESQSRDMVCEKMERLYGPALA</sequence>
<evidence type="ECO:0000313" key="3">
    <source>
        <dbReference type="Proteomes" id="UP001501509"/>
    </source>
</evidence>
<evidence type="ECO:0000259" key="1">
    <source>
        <dbReference type="PROSITE" id="PS50943"/>
    </source>
</evidence>
<evidence type="ECO:0000313" key="2">
    <source>
        <dbReference type="EMBL" id="GAA2640628.1"/>
    </source>
</evidence>
<proteinExistence type="predicted"/>
<dbReference type="InterPro" id="IPR043917">
    <property type="entry name" value="DUF5753"/>
</dbReference>
<dbReference type="SUPFAM" id="SSF47413">
    <property type="entry name" value="lambda repressor-like DNA-binding domains"/>
    <property type="match status" value="1"/>
</dbReference>
<dbReference type="EMBL" id="BAAATD010000041">
    <property type="protein sequence ID" value="GAA2640628.1"/>
    <property type="molecule type" value="Genomic_DNA"/>
</dbReference>
<accession>A0ABN3R215</accession>
<name>A0ABN3R215_9ACTN</name>
<protein>
    <submittedName>
        <fullName evidence="2">Helix-turn-helix transcriptional regulator</fullName>
    </submittedName>
</protein>